<sequence>MKNLFIPLCAALFVMFGTTVKAQQETAKGLIVNTSSQAEVDKILESLKGQDASTYRFTVTSSKGGRLSSKTYGTAAIGSIDKIGGSSRPVGGGVVANDIVILVKNVFSGKEIQDAVISKLNTNLSKQAVKTVQINRTMRVVR</sequence>
<evidence type="ECO:0000313" key="1">
    <source>
        <dbReference type="EMBL" id="MDR6781526.1"/>
    </source>
</evidence>
<proteinExistence type="predicted"/>
<accession>A0ACC6KQR3</accession>
<reference evidence="1" key="1">
    <citation type="submission" date="2023-07" db="EMBL/GenBank/DDBJ databases">
        <title>Sorghum-associated microbial communities from plants grown in Nebraska, USA.</title>
        <authorList>
            <person name="Schachtman D."/>
        </authorList>
    </citation>
    <scope>NUCLEOTIDE SEQUENCE</scope>
    <source>
        <strain evidence="1">2697</strain>
    </source>
</reference>
<evidence type="ECO:0000313" key="2">
    <source>
        <dbReference type="Proteomes" id="UP001246858"/>
    </source>
</evidence>
<keyword evidence="2" id="KW-1185">Reference proteome</keyword>
<comment type="caution">
    <text evidence="1">The sequence shown here is derived from an EMBL/GenBank/DDBJ whole genome shotgun (WGS) entry which is preliminary data.</text>
</comment>
<dbReference type="Proteomes" id="UP001246858">
    <property type="component" value="Unassembled WGS sequence"/>
</dbReference>
<organism evidence="1 2">
    <name type="scientific">Pedobacter africanus</name>
    <dbReference type="NCBI Taxonomy" id="151894"/>
    <lineage>
        <taxon>Bacteria</taxon>
        <taxon>Pseudomonadati</taxon>
        <taxon>Bacteroidota</taxon>
        <taxon>Sphingobacteriia</taxon>
        <taxon>Sphingobacteriales</taxon>
        <taxon>Sphingobacteriaceae</taxon>
        <taxon>Pedobacter</taxon>
    </lineage>
</organism>
<name>A0ACC6KQR3_9SPHI</name>
<gene>
    <name evidence="1" type="ORF">J2X78_000078</name>
</gene>
<dbReference type="EMBL" id="JAVDTF010000001">
    <property type="protein sequence ID" value="MDR6781526.1"/>
    <property type="molecule type" value="Genomic_DNA"/>
</dbReference>
<protein>
    <submittedName>
        <fullName evidence="1">Uncharacterized protein</fullName>
    </submittedName>
</protein>